<feature type="non-terminal residue" evidence="5">
    <location>
        <position position="101"/>
    </location>
</feature>
<reference evidence="6" key="3">
    <citation type="submission" date="2015-06" db="UniProtKB">
        <authorList>
            <consortium name="EnsemblMetazoa"/>
        </authorList>
    </citation>
    <scope>IDENTIFICATION</scope>
</reference>
<evidence type="ECO:0000259" key="4">
    <source>
        <dbReference type="PROSITE" id="PS50888"/>
    </source>
</evidence>
<dbReference type="Pfam" id="PF23171">
    <property type="entry name" value="bHLH_HIF1A"/>
    <property type="match status" value="1"/>
</dbReference>
<reference evidence="5 7" key="2">
    <citation type="journal article" date="2013" name="Nature">
        <title>Insights into bilaterian evolution from three spiralian genomes.</title>
        <authorList>
            <person name="Simakov O."/>
            <person name="Marletaz F."/>
            <person name="Cho S.J."/>
            <person name="Edsinger-Gonzales E."/>
            <person name="Havlak P."/>
            <person name="Hellsten U."/>
            <person name="Kuo D.H."/>
            <person name="Larsson T."/>
            <person name="Lv J."/>
            <person name="Arendt D."/>
            <person name="Savage R."/>
            <person name="Osoegawa K."/>
            <person name="de Jong P."/>
            <person name="Grimwood J."/>
            <person name="Chapman J.A."/>
            <person name="Shapiro H."/>
            <person name="Aerts A."/>
            <person name="Otillar R.P."/>
            <person name="Terry A.Y."/>
            <person name="Boore J.L."/>
            <person name="Grigoriev I.V."/>
            <person name="Lindberg D.R."/>
            <person name="Seaver E.C."/>
            <person name="Weisblat D.A."/>
            <person name="Putnam N.H."/>
            <person name="Rokhsar D.S."/>
        </authorList>
    </citation>
    <scope>NUCLEOTIDE SEQUENCE</scope>
    <source>
        <strain evidence="5 7">I ESC-2004</strain>
    </source>
</reference>
<dbReference type="Gene3D" id="3.30.450.20">
    <property type="entry name" value="PAS domain"/>
    <property type="match status" value="1"/>
</dbReference>
<evidence type="ECO:0000313" key="5">
    <source>
        <dbReference type="EMBL" id="ELU17982.1"/>
    </source>
</evidence>
<dbReference type="OMA" id="YYKAING"/>
<dbReference type="InterPro" id="IPR036638">
    <property type="entry name" value="HLH_DNA-bd_sf"/>
</dbReference>
<dbReference type="EnsemblMetazoa" id="CapteT50984">
    <property type="protein sequence ID" value="CapteP50984"/>
    <property type="gene ID" value="CapteG50984"/>
</dbReference>
<evidence type="ECO:0000256" key="3">
    <source>
        <dbReference type="ARBA" id="ARBA00023242"/>
    </source>
</evidence>
<gene>
    <name evidence="5" type="ORF">CAPTEDRAFT_50984</name>
</gene>
<keyword evidence="1" id="KW-0805">Transcription regulation</keyword>
<dbReference type="GO" id="GO:0000981">
    <property type="term" value="F:DNA-binding transcription factor activity, RNA polymerase II-specific"/>
    <property type="evidence" value="ECO:0007669"/>
    <property type="project" value="TreeGrafter"/>
</dbReference>
<dbReference type="EMBL" id="KB292183">
    <property type="protein sequence ID" value="ELU17982.1"/>
    <property type="molecule type" value="Genomic_DNA"/>
</dbReference>
<dbReference type="Gene3D" id="4.10.280.10">
    <property type="entry name" value="Helix-loop-helix DNA-binding domain"/>
    <property type="match status" value="1"/>
</dbReference>
<sequence>TEKRKEKSRDAARSRRGKESEVFDQLGQCLPVAPSTLAQLDKASIMRVAISHLRLRKLFGFQDKMDSFYSKAVEGFLLLVTSNGDLTYVSESVSLHLGLTQ</sequence>
<feature type="domain" description="BHLH" evidence="4">
    <location>
        <begin position="3"/>
        <end position="56"/>
    </location>
</feature>
<dbReference type="SUPFAM" id="SSF47459">
    <property type="entry name" value="HLH, helix-loop-helix DNA-binding domain"/>
    <property type="match status" value="1"/>
</dbReference>
<evidence type="ECO:0000313" key="6">
    <source>
        <dbReference type="EnsemblMetazoa" id="CapteP50984"/>
    </source>
</evidence>
<evidence type="ECO:0000313" key="7">
    <source>
        <dbReference type="Proteomes" id="UP000014760"/>
    </source>
</evidence>
<dbReference type="GO" id="GO:0046983">
    <property type="term" value="F:protein dimerization activity"/>
    <property type="evidence" value="ECO:0007669"/>
    <property type="project" value="InterPro"/>
</dbReference>
<dbReference type="GO" id="GO:0071456">
    <property type="term" value="P:cellular response to hypoxia"/>
    <property type="evidence" value="ECO:0007669"/>
    <property type="project" value="TreeGrafter"/>
</dbReference>
<dbReference type="EMBL" id="AMQN01035285">
    <property type="status" value="NOT_ANNOTATED_CDS"/>
    <property type="molecule type" value="Genomic_DNA"/>
</dbReference>
<dbReference type="OrthoDB" id="6021714at2759"/>
<dbReference type="PROSITE" id="PS50888">
    <property type="entry name" value="BHLH"/>
    <property type="match status" value="1"/>
</dbReference>
<name>R7VHC1_CAPTE</name>
<dbReference type="PANTHER" id="PTHR23043:SF17">
    <property type="entry name" value="PROTEIN SIMILAR"/>
    <property type="match status" value="1"/>
</dbReference>
<feature type="non-terminal residue" evidence="5">
    <location>
        <position position="1"/>
    </location>
</feature>
<evidence type="ECO:0000256" key="2">
    <source>
        <dbReference type="ARBA" id="ARBA00023163"/>
    </source>
</evidence>
<reference evidence="7" key="1">
    <citation type="submission" date="2012-12" db="EMBL/GenBank/DDBJ databases">
        <authorList>
            <person name="Hellsten U."/>
            <person name="Grimwood J."/>
            <person name="Chapman J.A."/>
            <person name="Shapiro H."/>
            <person name="Aerts A."/>
            <person name="Otillar R.P."/>
            <person name="Terry A.Y."/>
            <person name="Boore J.L."/>
            <person name="Simakov O."/>
            <person name="Marletaz F."/>
            <person name="Cho S.-J."/>
            <person name="Edsinger-Gonzales E."/>
            <person name="Havlak P."/>
            <person name="Kuo D.-H."/>
            <person name="Larsson T."/>
            <person name="Lv J."/>
            <person name="Arendt D."/>
            <person name="Savage R."/>
            <person name="Osoegawa K."/>
            <person name="de Jong P."/>
            <person name="Lindberg D.R."/>
            <person name="Seaver E.C."/>
            <person name="Weisblat D.A."/>
            <person name="Putnam N.H."/>
            <person name="Grigoriev I.V."/>
            <person name="Rokhsar D.S."/>
        </authorList>
    </citation>
    <scope>NUCLEOTIDE SEQUENCE</scope>
    <source>
        <strain evidence="7">I ESC-2004</strain>
    </source>
</reference>
<keyword evidence="3" id="KW-0539">Nucleus</keyword>
<keyword evidence="2" id="KW-0804">Transcription</keyword>
<dbReference type="InterPro" id="IPR011598">
    <property type="entry name" value="bHLH_dom"/>
</dbReference>
<dbReference type="AlphaFoldDB" id="R7VHC1"/>
<proteinExistence type="predicted"/>
<accession>R7VHC1</accession>
<organism evidence="5">
    <name type="scientific">Capitella teleta</name>
    <name type="common">Polychaete worm</name>
    <dbReference type="NCBI Taxonomy" id="283909"/>
    <lineage>
        <taxon>Eukaryota</taxon>
        <taxon>Metazoa</taxon>
        <taxon>Spiralia</taxon>
        <taxon>Lophotrochozoa</taxon>
        <taxon>Annelida</taxon>
        <taxon>Polychaeta</taxon>
        <taxon>Sedentaria</taxon>
        <taxon>Scolecida</taxon>
        <taxon>Capitellidae</taxon>
        <taxon>Capitella</taxon>
    </lineage>
</organism>
<dbReference type="GO" id="GO:0000977">
    <property type="term" value="F:RNA polymerase II transcription regulatory region sequence-specific DNA binding"/>
    <property type="evidence" value="ECO:0007669"/>
    <property type="project" value="TreeGrafter"/>
</dbReference>
<dbReference type="Proteomes" id="UP000014760">
    <property type="component" value="Unassembled WGS sequence"/>
</dbReference>
<dbReference type="PANTHER" id="PTHR23043">
    <property type="entry name" value="HYPOXIA-INDUCIBLE FACTOR 1 ALPHA"/>
    <property type="match status" value="1"/>
</dbReference>
<evidence type="ECO:0000256" key="1">
    <source>
        <dbReference type="ARBA" id="ARBA00023015"/>
    </source>
</evidence>
<dbReference type="SMART" id="SM00353">
    <property type="entry name" value="HLH"/>
    <property type="match status" value="1"/>
</dbReference>
<dbReference type="CDD" id="cd11433">
    <property type="entry name" value="bHLH-PAS_HIF"/>
    <property type="match status" value="1"/>
</dbReference>
<dbReference type="STRING" id="283909.R7VHC1"/>
<dbReference type="HOGENOM" id="CLU_2298629_0_0_1"/>
<protein>
    <recommendedName>
        <fullName evidence="4">BHLH domain-containing protein</fullName>
    </recommendedName>
</protein>
<keyword evidence="7" id="KW-1185">Reference proteome</keyword>